<dbReference type="OrthoDB" id="1865at2"/>
<sequence length="313" mass="34087">MSRNSPQSSAPPVIAWYLTDGKPGHENQSIGLLEALARQVPVQAHRIRVSSGLRALGWWGLGVFLSAKELPAPHMIVGAGHGTHIPLLAARRARGGRAVVLMRPSLPLSWYDLCLVPEHDGIAAAANIVLTRGVLNPVVSGGVHDPARGLILLGGPSRHYNWDPQNILWQVQSLVKQEQECQWVLSTSRRTPSPMLAALQGLKFPNLKVFACQITSPGWVAEQLALAGRVWVSEDSVSMVYEALTSGAAVGVLNVPCKAWGRVVRGLDGLAEKRVVTTFTAWCQGQKLIPPRQQFNEADRCARILVERWFSGH</sequence>
<protein>
    <recommendedName>
        <fullName evidence="3">Nucleoside-diphosphate sugar epimerase</fullName>
    </recommendedName>
</protein>
<dbReference type="eggNOG" id="COG3660">
    <property type="taxonomic scope" value="Bacteria"/>
</dbReference>
<reference evidence="2" key="1">
    <citation type="submission" date="2010-04" db="EMBL/GenBank/DDBJ databases">
        <title>Complete genome sequence of Nitrosococcus halophilus Nc4, a salt-adapted, aerobic obligate ammonia-oxidizing sulfur purple bacterium.</title>
        <authorList>
            <consortium name="US DOE Joint Genome Institute"/>
            <person name="Campbell M.A."/>
            <person name="Malfatti S.A."/>
            <person name="Chain P.S.G."/>
            <person name="Heidelberg J.F."/>
            <person name="Ward B.B."/>
            <person name="Klotz M.G."/>
        </authorList>
    </citation>
    <scope>NUCLEOTIDE SEQUENCE [LARGE SCALE GENOMIC DNA]</scope>
    <source>
        <strain evidence="2">Nc4</strain>
    </source>
</reference>
<gene>
    <name evidence="1" type="ordered locus">Nhal_3391</name>
</gene>
<dbReference type="EMBL" id="CP001798">
    <property type="protein sequence ID" value="ADE16423.1"/>
    <property type="molecule type" value="Genomic_DNA"/>
</dbReference>
<dbReference type="AlphaFoldDB" id="D5C0V0"/>
<name>D5C0V0_NITHN</name>
<dbReference type="Proteomes" id="UP000001844">
    <property type="component" value="Chromosome"/>
</dbReference>
<organism evidence="1 2">
    <name type="scientific">Nitrosococcus halophilus (strain Nc4)</name>
    <dbReference type="NCBI Taxonomy" id="472759"/>
    <lineage>
        <taxon>Bacteria</taxon>
        <taxon>Pseudomonadati</taxon>
        <taxon>Pseudomonadota</taxon>
        <taxon>Gammaproteobacteria</taxon>
        <taxon>Chromatiales</taxon>
        <taxon>Chromatiaceae</taxon>
        <taxon>Nitrosococcus</taxon>
    </lineage>
</organism>
<dbReference type="KEGG" id="nhl:Nhal_3391"/>
<dbReference type="STRING" id="472759.Nhal_3391"/>
<dbReference type="RefSeq" id="WP_013034272.1">
    <property type="nucleotide sequence ID" value="NC_013960.1"/>
</dbReference>
<evidence type="ECO:0000313" key="2">
    <source>
        <dbReference type="Proteomes" id="UP000001844"/>
    </source>
</evidence>
<dbReference type="HOGENOM" id="CLU_938851_0_0_6"/>
<dbReference type="Pfam" id="PF06258">
    <property type="entry name" value="Mito_fiss_Elm1"/>
    <property type="match status" value="1"/>
</dbReference>
<proteinExistence type="predicted"/>
<evidence type="ECO:0008006" key="3">
    <source>
        <dbReference type="Google" id="ProtNLM"/>
    </source>
</evidence>
<keyword evidence="2" id="KW-1185">Reference proteome</keyword>
<evidence type="ECO:0000313" key="1">
    <source>
        <dbReference type="EMBL" id="ADE16423.1"/>
    </source>
</evidence>
<accession>D5C0V0</accession>
<dbReference type="InterPro" id="IPR009367">
    <property type="entry name" value="Elm1-like"/>
</dbReference>